<dbReference type="Pfam" id="PF03332">
    <property type="entry name" value="PMM"/>
    <property type="match status" value="1"/>
</dbReference>
<dbReference type="CDD" id="cd02585">
    <property type="entry name" value="HAD_PMM"/>
    <property type="match status" value="1"/>
</dbReference>
<proteinExistence type="inferred from homology"/>
<comment type="function">
    <text evidence="10">Involved in the synthesis of the GDP-mannose and dolichol-phosphate-mannose required for a number of critical mannosyl transfer reactions.</text>
</comment>
<dbReference type="NCBIfam" id="TIGR01484">
    <property type="entry name" value="HAD-SF-IIB"/>
    <property type="match status" value="1"/>
</dbReference>
<dbReference type="PANTHER" id="PTHR10466">
    <property type="entry name" value="PHOSPHOMANNOMUTASE"/>
    <property type="match status" value="1"/>
</dbReference>
<dbReference type="PANTHER" id="PTHR10466:SF0">
    <property type="entry name" value="PHOSPHOMANNOMUTASE"/>
    <property type="match status" value="1"/>
</dbReference>
<reference evidence="12" key="1">
    <citation type="submission" date="2025-08" db="UniProtKB">
        <authorList>
            <consortium name="RefSeq"/>
        </authorList>
    </citation>
    <scope>IDENTIFICATION</scope>
</reference>
<comment type="subunit">
    <text evidence="4 10">Homodimer.</text>
</comment>
<protein>
    <recommendedName>
        <fullName evidence="5 10">Phosphomannomutase</fullName>
        <ecNumber evidence="5 10">5.4.2.8</ecNumber>
    </recommendedName>
</protein>
<evidence type="ECO:0000256" key="1">
    <source>
        <dbReference type="ARBA" id="ARBA00004496"/>
    </source>
</evidence>
<dbReference type="InterPro" id="IPR043169">
    <property type="entry name" value="PMM_cap"/>
</dbReference>
<evidence type="ECO:0000256" key="5">
    <source>
        <dbReference type="ARBA" id="ARBA00012730"/>
    </source>
</evidence>
<evidence type="ECO:0000256" key="8">
    <source>
        <dbReference type="ARBA" id="ARBA00022842"/>
    </source>
</evidence>
<comment type="similarity">
    <text evidence="3 10">Belongs to the eukaryotic PMM family.</text>
</comment>
<keyword evidence="7" id="KW-0479">Metal-binding</keyword>
<evidence type="ECO:0000256" key="2">
    <source>
        <dbReference type="ARBA" id="ARBA00004699"/>
    </source>
</evidence>
<evidence type="ECO:0000313" key="11">
    <source>
        <dbReference type="Proteomes" id="UP000695022"/>
    </source>
</evidence>
<dbReference type="RefSeq" id="XP_014665757.1">
    <property type="nucleotide sequence ID" value="XM_014810271.1"/>
</dbReference>
<dbReference type="InterPro" id="IPR006379">
    <property type="entry name" value="HAD-SF_hydro_IIB"/>
</dbReference>
<name>A0ABM1E0N6_PRICU</name>
<evidence type="ECO:0000256" key="6">
    <source>
        <dbReference type="ARBA" id="ARBA00022490"/>
    </source>
</evidence>
<evidence type="ECO:0000256" key="9">
    <source>
        <dbReference type="ARBA" id="ARBA00023235"/>
    </source>
</evidence>
<accession>A0ABM1E0N6</accession>
<evidence type="ECO:0000256" key="10">
    <source>
        <dbReference type="RuleBase" id="RU361118"/>
    </source>
</evidence>
<keyword evidence="6 10" id="KW-0963">Cytoplasm</keyword>
<organism evidence="11 12">
    <name type="scientific">Priapulus caudatus</name>
    <name type="common">Priapulid worm</name>
    <dbReference type="NCBI Taxonomy" id="37621"/>
    <lineage>
        <taxon>Eukaryota</taxon>
        <taxon>Metazoa</taxon>
        <taxon>Ecdysozoa</taxon>
        <taxon>Scalidophora</taxon>
        <taxon>Priapulida</taxon>
        <taxon>Priapulimorpha</taxon>
        <taxon>Priapulimorphida</taxon>
        <taxon>Priapulidae</taxon>
        <taxon>Priapulus</taxon>
    </lineage>
</organism>
<dbReference type="InterPro" id="IPR023214">
    <property type="entry name" value="HAD_sf"/>
</dbReference>
<dbReference type="SUPFAM" id="SSF56784">
    <property type="entry name" value="HAD-like"/>
    <property type="match status" value="1"/>
</dbReference>
<dbReference type="EC" id="5.4.2.8" evidence="5 10"/>
<gene>
    <name evidence="12" type="primary">LOC106807811</name>
</gene>
<evidence type="ECO:0000256" key="7">
    <source>
        <dbReference type="ARBA" id="ARBA00022723"/>
    </source>
</evidence>
<sequence>MEDFLKKVEEKVAIGLVGGSDLHKISEQMGFPRGIGVVHKHKYVFSENGLVAHKNGELIHKQSIQNEVGEEKLQRFINFSLRYMADLTLPVKRGTFIEFRSGLINVSPVGRSCSQAEREQFNAYNQEHKVREKFVMALRKEFADFGLQYSIGGQISFDVFPKGWDKTYCLRHVLQDGFKTIHFFGDKTIPGENDYEIFADERTIGHSVTSPADTMQQVCELLQMTSL</sequence>
<dbReference type="InterPro" id="IPR005002">
    <property type="entry name" value="PMM"/>
</dbReference>
<evidence type="ECO:0000256" key="3">
    <source>
        <dbReference type="ARBA" id="ARBA00009736"/>
    </source>
</evidence>
<comment type="subcellular location">
    <subcellularLocation>
        <location evidence="1 10">Cytoplasm</location>
    </subcellularLocation>
</comment>
<dbReference type="GeneID" id="106807811"/>
<comment type="pathway">
    <text evidence="2 10">Nucleotide-sugar biosynthesis; GDP-alpha-D-mannose biosynthesis; alpha-D-mannose 1-phosphate from D-fructose 6-phosphate: step 2/2.</text>
</comment>
<dbReference type="Proteomes" id="UP000695022">
    <property type="component" value="Unplaced"/>
</dbReference>
<dbReference type="InterPro" id="IPR036412">
    <property type="entry name" value="HAD-like_sf"/>
</dbReference>
<keyword evidence="11" id="KW-1185">Reference proteome</keyword>
<comment type="catalytic activity">
    <reaction evidence="10">
        <text>alpha-D-mannose 1-phosphate = D-mannose 6-phosphate</text>
        <dbReference type="Rhea" id="RHEA:11140"/>
        <dbReference type="ChEBI" id="CHEBI:58409"/>
        <dbReference type="ChEBI" id="CHEBI:58735"/>
        <dbReference type="EC" id="5.4.2.8"/>
    </reaction>
</comment>
<dbReference type="Gene3D" id="3.40.50.1000">
    <property type="entry name" value="HAD superfamily/HAD-like"/>
    <property type="match status" value="1"/>
</dbReference>
<keyword evidence="9 10" id="KW-0413">Isomerase</keyword>
<evidence type="ECO:0000256" key="4">
    <source>
        <dbReference type="ARBA" id="ARBA00011738"/>
    </source>
</evidence>
<evidence type="ECO:0000313" key="12">
    <source>
        <dbReference type="RefSeq" id="XP_014665757.1"/>
    </source>
</evidence>
<dbReference type="Gene3D" id="3.30.1240.20">
    <property type="match status" value="1"/>
</dbReference>
<keyword evidence="8" id="KW-0460">Magnesium</keyword>